<dbReference type="GO" id="GO:0008496">
    <property type="term" value="F:mannan endo-1,6-alpha-mannosidase activity"/>
    <property type="evidence" value="ECO:0007669"/>
    <property type="project" value="UniProtKB-EC"/>
</dbReference>
<evidence type="ECO:0000313" key="13">
    <source>
        <dbReference type="EMBL" id="ONH69054.1"/>
    </source>
</evidence>
<dbReference type="PANTHER" id="PTHR12145">
    <property type="entry name" value="MANNAN ENDO-1,6-ALPHA-MANNOSIDASE DCW1"/>
    <property type="match status" value="1"/>
</dbReference>
<keyword evidence="14" id="KW-1185">Reference proteome</keyword>
<keyword evidence="10" id="KW-0961">Cell wall biogenesis/degradation</keyword>
<evidence type="ECO:0000313" key="14">
    <source>
        <dbReference type="Proteomes" id="UP000189513"/>
    </source>
</evidence>
<dbReference type="VEuPathDB" id="FungiDB:BON22_1501"/>
<evidence type="ECO:0000256" key="3">
    <source>
        <dbReference type="ARBA" id="ARBA00009699"/>
    </source>
</evidence>
<dbReference type="OMA" id="CGSKWYT"/>
<comment type="catalytic activity">
    <reaction evidence="1">
        <text>Random hydrolysis of (1-&gt;6)-alpha-D-mannosidic linkages in unbranched (1-&gt;6)-mannans.</text>
        <dbReference type="EC" id="3.2.1.101"/>
    </reaction>
</comment>
<gene>
    <name evidence="13" type="ORF">BON22_1501</name>
</gene>
<dbReference type="STRING" id="36022.A0A1V2LBA3"/>
<sequence>MYRHLTILICPLFLLVSLSRALKADSDDLQNLRLTTSLIAYGFKAYYKDSEEVGTFQEPYYWWESGVAWGSLLDYWYYMGDDSYVSTVQDALLAQVGANRDYVPESQNMTEGNDDQVFWGAAVMAAAERGFPNPKDDESLQWLALANATFHSMASRWDTANCAGGLRWQIYDWNNGYDYKNAVSNGGLFHLASRLARFTKDDGYLDWCEKVWDWLEDVKFISPQENGHLMVYDGASIDGNCTNVTELQWSYNAGLLLSGTAYLANHTNSDKWKDRNQNLLGGLGVFFNEDDVMWEPACQNNYKCNNDQRCFKGILSRFLGLTAQLLNDTQDTIDTYLKASAKAAASCCDGGKDGVTCGMDWRVGTYDDYYGLGEQINALETIQNLRWKDTDPPGTQDST</sequence>
<keyword evidence="9" id="KW-0326">Glycosidase</keyword>
<comment type="similarity">
    <text evidence="3">Belongs to the glycosyl hydrolase 76 family.</text>
</comment>
<dbReference type="EC" id="3.2.1.101" evidence="4"/>
<evidence type="ECO:0000256" key="11">
    <source>
        <dbReference type="ARBA" id="ARBA00054068"/>
    </source>
</evidence>
<keyword evidence="5 12" id="KW-0732">Signal</keyword>
<accession>A0A1V2LBA3</accession>
<evidence type="ECO:0000256" key="7">
    <source>
        <dbReference type="ARBA" id="ARBA00023136"/>
    </source>
</evidence>
<name>A0A1V2LBA3_CYBFA</name>
<feature type="signal peptide" evidence="12">
    <location>
        <begin position="1"/>
        <end position="21"/>
    </location>
</feature>
<dbReference type="PANTHER" id="PTHR12145:SF36">
    <property type="entry name" value="MANNAN ENDO-1,6-ALPHA-MANNOSIDASE DCW1"/>
    <property type="match status" value="1"/>
</dbReference>
<reference evidence="14" key="1">
    <citation type="journal article" date="2017" name="Genome Announc.">
        <title>Genome sequences of Cyberlindnera fabianii 65, Pichia kudriavzevii 129, and Saccharomyces cerevisiae 131 isolated from fermented masau fruits in Zimbabwe.</title>
        <authorList>
            <person name="van Rijswijck I.M.H."/>
            <person name="Derks M.F.L."/>
            <person name="Abee T."/>
            <person name="de Ridder D."/>
            <person name="Smid E.J."/>
        </authorList>
    </citation>
    <scope>NUCLEOTIDE SEQUENCE [LARGE SCALE GENOMIC DNA]</scope>
    <source>
        <strain evidence="14">65</strain>
    </source>
</reference>
<dbReference type="Pfam" id="PF03663">
    <property type="entry name" value="Glyco_hydro_76"/>
    <property type="match status" value="1"/>
</dbReference>
<dbReference type="InterPro" id="IPR008928">
    <property type="entry name" value="6-hairpin_glycosidase_sf"/>
</dbReference>
<comment type="caution">
    <text evidence="13">The sequence shown here is derived from an EMBL/GenBank/DDBJ whole genome shotgun (WGS) entry which is preliminary data.</text>
</comment>
<evidence type="ECO:0000256" key="6">
    <source>
        <dbReference type="ARBA" id="ARBA00022801"/>
    </source>
</evidence>
<dbReference type="EMBL" id="MPUK01000002">
    <property type="protein sequence ID" value="ONH69054.1"/>
    <property type="molecule type" value="Genomic_DNA"/>
</dbReference>
<dbReference type="InterPro" id="IPR014480">
    <property type="entry name" value="Mannan-1_6-alpha_mannosidase"/>
</dbReference>
<evidence type="ECO:0000256" key="2">
    <source>
        <dbReference type="ARBA" id="ARBA00004308"/>
    </source>
</evidence>
<dbReference type="GO" id="GO:0007117">
    <property type="term" value="P:budding cell bud growth"/>
    <property type="evidence" value="ECO:0007669"/>
    <property type="project" value="TreeGrafter"/>
</dbReference>
<evidence type="ECO:0000256" key="8">
    <source>
        <dbReference type="ARBA" id="ARBA00023180"/>
    </source>
</evidence>
<dbReference type="AlphaFoldDB" id="A0A1V2LBA3"/>
<dbReference type="Proteomes" id="UP000189513">
    <property type="component" value="Unassembled WGS sequence"/>
</dbReference>
<keyword evidence="6" id="KW-0378">Hydrolase</keyword>
<proteinExistence type="inferred from homology"/>
<comment type="subcellular location">
    <subcellularLocation>
        <location evidence="2">Endomembrane system</location>
    </subcellularLocation>
</comment>
<dbReference type="FunFam" id="1.50.10.20:FF:000006">
    <property type="entry name" value="Mannan endo-1,6-alpha-mannosidase"/>
    <property type="match status" value="1"/>
</dbReference>
<evidence type="ECO:0000256" key="10">
    <source>
        <dbReference type="ARBA" id="ARBA00023316"/>
    </source>
</evidence>
<keyword evidence="7" id="KW-0472">Membrane</keyword>
<dbReference type="InterPro" id="IPR005198">
    <property type="entry name" value="Glyco_hydro_76"/>
</dbReference>
<dbReference type="SUPFAM" id="SSF48208">
    <property type="entry name" value="Six-hairpin glycosidases"/>
    <property type="match status" value="1"/>
</dbReference>
<evidence type="ECO:0000256" key="5">
    <source>
        <dbReference type="ARBA" id="ARBA00022729"/>
    </source>
</evidence>
<dbReference type="Gene3D" id="1.50.10.20">
    <property type="match status" value="1"/>
</dbReference>
<dbReference type="PIRSF" id="PIRSF016302">
    <property type="entry name" value="Man_a_manosd"/>
    <property type="match status" value="1"/>
</dbReference>
<protein>
    <recommendedName>
        <fullName evidence="4">mannan endo-1,6-alpha-mannosidase</fullName>
        <ecNumber evidence="4">3.2.1.101</ecNumber>
    </recommendedName>
</protein>
<evidence type="ECO:0000256" key="9">
    <source>
        <dbReference type="ARBA" id="ARBA00023295"/>
    </source>
</evidence>
<dbReference type="GO" id="GO:0012505">
    <property type="term" value="C:endomembrane system"/>
    <property type="evidence" value="ECO:0007669"/>
    <property type="project" value="UniProtKB-SubCell"/>
</dbReference>
<evidence type="ECO:0000256" key="1">
    <source>
        <dbReference type="ARBA" id="ARBA00001452"/>
    </source>
</evidence>
<dbReference type="GO" id="GO:0009272">
    <property type="term" value="P:fungal-type cell wall biogenesis"/>
    <property type="evidence" value="ECO:0007669"/>
    <property type="project" value="TreeGrafter"/>
</dbReference>
<keyword evidence="8" id="KW-0325">Glycoprotein</keyword>
<dbReference type="GO" id="GO:0016052">
    <property type="term" value="P:carbohydrate catabolic process"/>
    <property type="evidence" value="ECO:0007669"/>
    <property type="project" value="InterPro"/>
</dbReference>
<evidence type="ECO:0000256" key="12">
    <source>
        <dbReference type="SAM" id="SignalP"/>
    </source>
</evidence>
<feature type="chain" id="PRO_5012346820" description="mannan endo-1,6-alpha-mannosidase" evidence="12">
    <location>
        <begin position="22"/>
        <end position="399"/>
    </location>
</feature>
<organism evidence="13 14">
    <name type="scientific">Cyberlindnera fabianii</name>
    <name type="common">Yeast</name>
    <name type="synonym">Hansenula fabianii</name>
    <dbReference type="NCBI Taxonomy" id="36022"/>
    <lineage>
        <taxon>Eukaryota</taxon>
        <taxon>Fungi</taxon>
        <taxon>Dikarya</taxon>
        <taxon>Ascomycota</taxon>
        <taxon>Saccharomycotina</taxon>
        <taxon>Saccharomycetes</taxon>
        <taxon>Phaffomycetales</taxon>
        <taxon>Phaffomycetaceae</taxon>
        <taxon>Cyberlindnera</taxon>
    </lineage>
</organism>
<comment type="function">
    <text evidence="11">Required for normal synthesis of the cell wall.</text>
</comment>
<dbReference type="GO" id="GO:0071555">
    <property type="term" value="P:cell wall organization"/>
    <property type="evidence" value="ECO:0007669"/>
    <property type="project" value="UniProtKB-KW"/>
</dbReference>
<evidence type="ECO:0000256" key="4">
    <source>
        <dbReference type="ARBA" id="ARBA00012350"/>
    </source>
</evidence>